<proteinExistence type="predicted"/>
<dbReference type="AlphaFoldDB" id="A0A0H2QYA5"/>
<evidence type="ECO:0000313" key="3">
    <source>
        <dbReference type="Proteomes" id="UP000053477"/>
    </source>
</evidence>
<dbReference type="STRING" id="27342.A0A0H2QYA5"/>
<name>A0A0H2QYA5_9AGAM</name>
<evidence type="ECO:0000256" key="1">
    <source>
        <dbReference type="SAM" id="MobiDB-lite"/>
    </source>
</evidence>
<feature type="region of interest" description="Disordered" evidence="1">
    <location>
        <begin position="304"/>
        <end position="349"/>
    </location>
</feature>
<feature type="region of interest" description="Disordered" evidence="1">
    <location>
        <begin position="1"/>
        <end position="35"/>
    </location>
</feature>
<dbReference type="Proteomes" id="UP000053477">
    <property type="component" value="Unassembled WGS sequence"/>
</dbReference>
<feature type="compositionally biased region" description="Low complexity" evidence="1">
    <location>
        <begin position="1"/>
        <end position="13"/>
    </location>
</feature>
<feature type="compositionally biased region" description="Basic and acidic residues" evidence="1">
    <location>
        <begin position="308"/>
        <end position="328"/>
    </location>
</feature>
<feature type="compositionally biased region" description="Basic residues" evidence="1">
    <location>
        <begin position="14"/>
        <end position="23"/>
    </location>
</feature>
<dbReference type="EMBL" id="KQ086568">
    <property type="protein sequence ID" value="KLO04379.1"/>
    <property type="molecule type" value="Genomic_DNA"/>
</dbReference>
<dbReference type="OrthoDB" id="3253416at2759"/>
<gene>
    <name evidence="2" type="ORF">SCHPADRAFT_947743</name>
</gene>
<keyword evidence="3" id="KW-1185">Reference proteome</keyword>
<sequence>MAARTASSKAAARLSKKRRHRPRSTLDVQTRQSIAKRAAETRTSIANAIALERARQEKFVFELAKQHNVSINSMRQRVLDVPEGSRVRLRELQQQALAHEEYHKVPPLQLAAMCRELEEFRLMKQSKSSVQRNGRTQDIRYTTSRIDQELKNLRKRAQTSSLCITVNSRADQSGQPKLHVDPISRRFIEIGLGLDINEFSTKFEAFSVSGLCGIPDNDNDRRSLLKSHIRNAVRHGLRQATGLPNLEMAWKFYAADIVRKHRVLLDGWPVNTFNLDSASRAILEKIVRKIEEGTVAWREATSDEDLEEHLKKFSEPEKTRKQRSDKDTRRKKTTSRHLLTPDEVPSDSE</sequence>
<reference evidence="2 3" key="1">
    <citation type="submission" date="2015-04" db="EMBL/GenBank/DDBJ databases">
        <title>Complete genome sequence of Schizopora paradoxa KUC8140, a cosmopolitan wood degrader in East Asia.</title>
        <authorList>
            <consortium name="DOE Joint Genome Institute"/>
            <person name="Min B."/>
            <person name="Park H."/>
            <person name="Jang Y."/>
            <person name="Kim J.-J."/>
            <person name="Kim K.H."/>
            <person name="Pangilinan J."/>
            <person name="Lipzen A."/>
            <person name="Riley R."/>
            <person name="Grigoriev I.V."/>
            <person name="Spatafora J.W."/>
            <person name="Choi I.-G."/>
        </authorList>
    </citation>
    <scope>NUCLEOTIDE SEQUENCE [LARGE SCALE GENOMIC DNA]</scope>
    <source>
        <strain evidence="2 3">KUC8140</strain>
    </source>
</reference>
<organism evidence="2 3">
    <name type="scientific">Schizopora paradoxa</name>
    <dbReference type="NCBI Taxonomy" id="27342"/>
    <lineage>
        <taxon>Eukaryota</taxon>
        <taxon>Fungi</taxon>
        <taxon>Dikarya</taxon>
        <taxon>Basidiomycota</taxon>
        <taxon>Agaricomycotina</taxon>
        <taxon>Agaricomycetes</taxon>
        <taxon>Hymenochaetales</taxon>
        <taxon>Schizoporaceae</taxon>
        <taxon>Schizopora</taxon>
    </lineage>
</organism>
<dbReference type="InParanoid" id="A0A0H2QYA5"/>
<protein>
    <submittedName>
        <fullName evidence="2">Uncharacterized protein</fullName>
    </submittedName>
</protein>
<evidence type="ECO:0000313" key="2">
    <source>
        <dbReference type="EMBL" id="KLO04379.1"/>
    </source>
</evidence>
<accession>A0A0H2QYA5</accession>